<evidence type="ECO:0000259" key="1">
    <source>
        <dbReference type="Pfam" id="PF21992"/>
    </source>
</evidence>
<dbReference type="Pfam" id="PF21992">
    <property type="entry name" value="DUF6927"/>
    <property type="match status" value="1"/>
</dbReference>
<dbReference type="STRING" id="1044.EH31_10230"/>
<keyword evidence="3" id="KW-1185">Reference proteome</keyword>
<name>A0A074M6R3_ERYLO</name>
<protein>
    <recommendedName>
        <fullName evidence="1">DUF6927 domain-containing protein</fullName>
    </recommendedName>
</protein>
<evidence type="ECO:0000313" key="2">
    <source>
        <dbReference type="EMBL" id="KEO90456.1"/>
    </source>
</evidence>
<proteinExistence type="predicted"/>
<dbReference type="AlphaFoldDB" id="A0A074M6R3"/>
<dbReference type="eggNOG" id="ENOG502ZD18">
    <property type="taxonomic scope" value="Bacteria"/>
</dbReference>
<sequence length="213" mass="24003">MGWLFMTRTAMGEDTTPKTYLDAQFTYEREAKGDNTGGCEFIGLRVLDSACPGNRTWYGAIERYDEAGARLYVFAAICLVKWNLRAKDDLVFGYKDMDETAGPSEAACPRRIIDLLTSTSEPYALDWRRRCHLTARLRARKLPDGALIRLPEAMTFTDGSKHSEFRVRREGRRLVLTDPDGGGRYRVSGLMDRAFEIVREPVQAGTVFPSAST</sequence>
<gene>
    <name evidence="2" type="ORF">EH31_10230</name>
</gene>
<comment type="caution">
    <text evidence="2">The sequence shown here is derived from an EMBL/GenBank/DDBJ whole genome shotgun (WGS) entry which is preliminary data.</text>
</comment>
<dbReference type="InterPro" id="IPR053845">
    <property type="entry name" value="DUF6927"/>
</dbReference>
<organism evidence="2 3">
    <name type="scientific">Erythrobacter longus</name>
    <dbReference type="NCBI Taxonomy" id="1044"/>
    <lineage>
        <taxon>Bacteria</taxon>
        <taxon>Pseudomonadati</taxon>
        <taxon>Pseudomonadota</taxon>
        <taxon>Alphaproteobacteria</taxon>
        <taxon>Sphingomonadales</taxon>
        <taxon>Erythrobacteraceae</taxon>
        <taxon>Erythrobacter/Porphyrobacter group</taxon>
        <taxon>Erythrobacter</taxon>
    </lineage>
</organism>
<evidence type="ECO:0000313" key="3">
    <source>
        <dbReference type="Proteomes" id="UP000027647"/>
    </source>
</evidence>
<dbReference type="EMBL" id="JMIW01000003">
    <property type="protein sequence ID" value="KEO90456.1"/>
    <property type="molecule type" value="Genomic_DNA"/>
</dbReference>
<dbReference type="Proteomes" id="UP000027647">
    <property type="component" value="Unassembled WGS sequence"/>
</dbReference>
<dbReference type="RefSeq" id="WP_051699109.1">
    <property type="nucleotide sequence ID" value="NZ_JMIW01000003.1"/>
</dbReference>
<dbReference type="OrthoDB" id="6874909at2"/>
<accession>A0A074M6R3</accession>
<feature type="domain" description="DUF6927" evidence="1">
    <location>
        <begin position="119"/>
        <end position="189"/>
    </location>
</feature>
<reference evidence="2 3" key="1">
    <citation type="submission" date="2014-04" db="EMBL/GenBank/DDBJ databases">
        <title>A comprehensive comparison of genomes of Erythrobacter spp. strains.</title>
        <authorList>
            <person name="Zheng Q."/>
        </authorList>
    </citation>
    <scope>NUCLEOTIDE SEQUENCE [LARGE SCALE GENOMIC DNA]</scope>
    <source>
        <strain evidence="2 3">DSM 6997</strain>
    </source>
</reference>